<name>A0A1X2HCV6_SYNRA</name>
<evidence type="ECO:0000256" key="3">
    <source>
        <dbReference type="ARBA" id="ARBA00023163"/>
    </source>
</evidence>
<gene>
    <name evidence="7" type="ORF">BCR43DRAFT_458352</name>
</gene>
<dbReference type="InterPro" id="IPR013272">
    <property type="entry name" value="Vps72/YL1_C"/>
</dbReference>
<comment type="subcellular location">
    <subcellularLocation>
        <location evidence="1">Nucleus</location>
    </subcellularLocation>
</comment>
<comment type="caution">
    <text evidence="7">The sequence shown here is derived from an EMBL/GenBank/DDBJ whole genome shotgun (WGS) entry which is preliminary data.</text>
</comment>
<keyword evidence="8" id="KW-1185">Reference proteome</keyword>
<dbReference type="EMBL" id="MCGN01000005">
    <property type="protein sequence ID" value="ORY96631.1"/>
    <property type="molecule type" value="Genomic_DNA"/>
</dbReference>
<dbReference type="FunCoup" id="A0A1X2HCV6">
    <property type="interactions" value="215"/>
</dbReference>
<evidence type="ECO:0000313" key="8">
    <source>
        <dbReference type="Proteomes" id="UP000242180"/>
    </source>
</evidence>
<evidence type="ECO:0000256" key="1">
    <source>
        <dbReference type="ARBA" id="ARBA00004123"/>
    </source>
</evidence>
<dbReference type="GO" id="GO:0034080">
    <property type="term" value="P:CENP-A containing chromatin assembly"/>
    <property type="evidence" value="ECO:0007669"/>
    <property type="project" value="EnsemblFungi"/>
</dbReference>
<dbReference type="PANTHER" id="PTHR31200:SF1">
    <property type="entry name" value="INO80 COMPLEX SUBUNIT C"/>
    <property type="match status" value="1"/>
</dbReference>
<organism evidence="7 8">
    <name type="scientific">Syncephalastrum racemosum</name>
    <name type="common">Filamentous fungus</name>
    <dbReference type="NCBI Taxonomy" id="13706"/>
    <lineage>
        <taxon>Eukaryota</taxon>
        <taxon>Fungi</taxon>
        <taxon>Fungi incertae sedis</taxon>
        <taxon>Mucoromycota</taxon>
        <taxon>Mucoromycotina</taxon>
        <taxon>Mucoromycetes</taxon>
        <taxon>Mucorales</taxon>
        <taxon>Syncephalastraceae</taxon>
        <taxon>Syncephalastrum</taxon>
    </lineage>
</organism>
<feature type="region of interest" description="Disordered" evidence="5">
    <location>
        <begin position="1"/>
        <end position="51"/>
    </location>
</feature>
<dbReference type="SMART" id="SM00993">
    <property type="entry name" value="YL1_C"/>
    <property type="match status" value="1"/>
</dbReference>
<dbReference type="PANTHER" id="PTHR31200">
    <property type="entry name" value="INO80 COMPLEX SUBUNIT C"/>
    <property type="match status" value="1"/>
</dbReference>
<dbReference type="InParanoid" id="A0A1X2HCV6"/>
<evidence type="ECO:0000256" key="5">
    <source>
        <dbReference type="SAM" id="MobiDB-lite"/>
    </source>
</evidence>
<dbReference type="OMA" id="KNCVYRP"/>
<dbReference type="Proteomes" id="UP000242180">
    <property type="component" value="Unassembled WGS sequence"/>
</dbReference>
<keyword evidence="2" id="KW-0805">Transcription regulation</keyword>
<evidence type="ECO:0000259" key="6">
    <source>
        <dbReference type="SMART" id="SM00993"/>
    </source>
</evidence>
<dbReference type="GO" id="GO:0006338">
    <property type="term" value="P:chromatin remodeling"/>
    <property type="evidence" value="ECO:0007669"/>
    <property type="project" value="EnsemblFungi"/>
</dbReference>
<dbReference type="AlphaFoldDB" id="A0A1X2HCV6"/>
<keyword evidence="4" id="KW-0539">Nucleus</keyword>
<dbReference type="Pfam" id="PF08265">
    <property type="entry name" value="YL1_C"/>
    <property type="match status" value="1"/>
</dbReference>
<proteinExistence type="predicted"/>
<evidence type="ECO:0000313" key="7">
    <source>
        <dbReference type="EMBL" id="ORY96631.1"/>
    </source>
</evidence>
<dbReference type="GO" id="GO:0031011">
    <property type="term" value="C:Ino80 complex"/>
    <property type="evidence" value="ECO:0007669"/>
    <property type="project" value="EnsemblFungi"/>
</dbReference>
<protein>
    <submittedName>
        <fullName evidence="7">YL1 nuclear protein C-terminal domain-domain-containing protein</fullName>
    </submittedName>
</protein>
<reference evidence="7 8" key="1">
    <citation type="submission" date="2016-07" db="EMBL/GenBank/DDBJ databases">
        <title>Pervasive Adenine N6-methylation of Active Genes in Fungi.</title>
        <authorList>
            <consortium name="DOE Joint Genome Institute"/>
            <person name="Mondo S.J."/>
            <person name="Dannebaum R.O."/>
            <person name="Kuo R.C."/>
            <person name="Labutti K."/>
            <person name="Haridas S."/>
            <person name="Kuo A."/>
            <person name="Salamov A."/>
            <person name="Ahrendt S.R."/>
            <person name="Lipzen A."/>
            <person name="Sullivan W."/>
            <person name="Andreopoulos W.B."/>
            <person name="Clum A."/>
            <person name="Lindquist E."/>
            <person name="Daum C."/>
            <person name="Ramamoorthy G.K."/>
            <person name="Gryganskyi A."/>
            <person name="Culley D."/>
            <person name="Magnuson J.K."/>
            <person name="James T.Y."/>
            <person name="O'Malley M.A."/>
            <person name="Stajich J.E."/>
            <person name="Spatafora J.W."/>
            <person name="Visel A."/>
            <person name="Grigoriev I.V."/>
        </authorList>
    </citation>
    <scope>NUCLEOTIDE SEQUENCE [LARGE SCALE GENOMIC DNA]</scope>
    <source>
        <strain evidence="7 8">NRRL 2496</strain>
    </source>
</reference>
<accession>A0A1X2HCV6</accession>
<keyword evidence="3" id="KW-0804">Transcription</keyword>
<dbReference type="STRING" id="13706.A0A1X2HCV6"/>
<feature type="domain" description="Vps72/YL1 C-terminal" evidence="6">
    <location>
        <begin position="88"/>
        <end position="117"/>
    </location>
</feature>
<sequence length="139" mass="15581">MAPKKSGNKKGPIGIKIKVPVEEPTTPTSGPLNLATIKKPFKNPRYTTPKKNKNLKQLLAMEKTQDLSPDIPTYQNIECPPSIRPQKKYCDITGLEARYTDPKTGLRYHSAEIYQFIRTLSVPNVQAYLSSRNAAVILK</sequence>
<evidence type="ECO:0000256" key="4">
    <source>
        <dbReference type="ARBA" id="ARBA00023242"/>
    </source>
</evidence>
<dbReference type="InterPro" id="IPR029525">
    <property type="entry name" value="INO80C/Ies6"/>
</dbReference>
<feature type="compositionally biased region" description="Low complexity" evidence="5">
    <location>
        <begin position="1"/>
        <end position="18"/>
    </location>
</feature>
<dbReference type="OrthoDB" id="49520at2759"/>
<evidence type="ECO:0000256" key="2">
    <source>
        <dbReference type="ARBA" id="ARBA00023015"/>
    </source>
</evidence>